<keyword evidence="1" id="KW-1133">Transmembrane helix</keyword>
<dbReference type="InParanoid" id="A0A5C3P9G9"/>
<evidence type="ECO:0000256" key="1">
    <source>
        <dbReference type="SAM" id="Phobius"/>
    </source>
</evidence>
<dbReference type="InterPro" id="IPR045340">
    <property type="entry name" value="DUF6533"/>
</dbReference>
<proteinExistence type="predicted"/>
<keyword evidence="1" id="KW-0472">Membrane</keyword>
<organism evidence="3 4">
    <name type="scientific">Polyporus arcularius HHB13444</name>
    <dbReference type="NCBI Taxonomy" id="1314778"/>
    <lineage>
        <taxon>Eukaryota</taxon>
        <taxon>Fungi</taxon>
        <taxon>Dikarya</taxon>
        <taxon>Basidiomycota</taxon>
        <taxon>Agaricomycotina</taxon>
        <taxon>Agaricomycetes</taxon>
        <taxon>Polyporales</taxon>
        <taxon>Polyporaceae</taxon>
        <taxon>Polyporus</taxon>
    </lineage>
</organism>
<dbReference type="Proteomes" id="UP000308197">
    <property type="component" value="Unassembled WGS sequence"/>
</dbReference>
<protein>
    <recommendedName>
        <fullName evidence="2">DUF6533 domain-containing protein</fullName>
    </recommendedName>
</protein>
<gene>
    <name evidence="3" type="ORF">K466DRAFT_587684</name>
</gene>
<name>A0A5C3P9G9_9APHY</name>
<feature type="domain" description="DUF6533" evidence="2">
    <location>
        <begin position="15"/>
        <end position="60"/>
    </location>
</feature>
<evidence type="ECO:0000259" key="2">
    <source>
        <dbReference type="Pfam" id="PF20151"/>
    </source>
</evidence>
<dbReference type="EMBL" id="ML211225">
    <property type="protein sequence ID" value="TFK85922.1"/>
    <property type="molecule type" value="Genomic_DNA"/>
</dbReference>
<evidence type="ECO:0000313" key="4">
    <source>
        <dbReference type="Proteomes" id="UP000308197"/>
    </source>
</evidence>
<feature type="transmembrane region" description="Helical" evidence="1">
    <location>
        <begin position="162"/>
        <end position="185"/>
    </location>
</feature>
<feature type="transmembrane region" description="Helical" evidence="1">
    <location>
        <begin position="91"/>
        <end position="109"/>
    </location>
</feature>
<reference evidence="3 4" key="1">
    <citation type="journal article" date="2019" name="Nat. Ecol. Evol.">
        <title>Megaphylogeny resolves global patterns of mushroom evolution.</title>
        <authorList>
            <person name="Varga T."/>
            <person name="Krizsan K."/>
            <person name="Foldi C."/>
            <person name="Dima B."/>
            <person name="Sanchez-Garcia M."/>
            <person name="Sanchez-Ramirez S."/>
            <person name="Szollosi G.J."/>
            <person name="Szarkandi J.G."/>
            <person name="Papp V."/>
            <person name="Albert L."/>
            <person name="Andreopoulos W."/>
            <person name="Angelini C."/>
            <person name="Antonin V."/>
            <person name="Barry K.W."/>
            <person name="Bougher N.L."/>
            <person name="Buchanan P."/>
            <person name="Buyck B."/>
            <person name="Bense V."/>
            <person name="Catcheside P."/>
            <person name="Chovatia M."/>
            <person name="Cooper J."/>
            <person name="Damon W."/>
            <person name="Desjardin D."/>
            <person name="Finy P."/>
            <person name="Geml J."/>
            <person name="Haridas S."/>
            <person name="Hughes K."/>
            <person name="Justo A."/>
            <person name="Karasinski D."/>
            <person name="Kautmanova I."/>
            <person name="Kiss B."/>
            <person name="Kocsube S."/>
            <person name="Kotiranta H."/>
            <person name="LaButti K.M."/>
            <person name="Lechner B.E."/>
            <person name="Liimatainen K."/>
            <person name="Lipzen A."/>
            <person name="Lukacs Z."/>
            <person name="Mihaltcheva S."/>
            <person name="Morgado L.N."/>
            <person name="Niskanen T."/>
            <person name="Noordeloos M.E."/>
            <person name="Ohm R.A."/>
            <person name="Ortiz-Santana B."/>
            <person name="Ovrebo C."/>
            <person name="Racz N."/>
            <person name="Riley R."/>
            <person name="Savchenko A."/>
            <person name="Shiryaev A."/>
            <person name="Soop K."/>
            <person name="Spirin V."/>
            <person name="Szebenyi C."/>
            <person name="Tomsovsky M."/>
            <person name="Tulloss R.E."/>
            <person name="Uehling J."/>
            <person name="Grigoriev I.V."/>
            <person name="Vagvolgyi C."/>
            <person name="Papp T."/>
            <person name="Martin F.M."/>
            <person name="Miettinen O."/>
            <person name="Hibbett D.S."/>
            <person name="Nagy L.G."/>
        </authorList>
    </citation>
    <scope>NUCLEOTIDE SEQUENCE [LARGE SCALE GENOMIC DNA]</scope>
    <source>
        <strain evidence="3 4">HHB13444</strain>
    </source>
</reference>
<feature type="transmembrane region" description="Helical" evidence="1">
    <location>
        <begin position="12"/>
        <end position="32"/>
    </location>
</feature>
<dbReference type="AlphaFoldDB" id="A0A5C3P9G9"/>
<keyword evidence="4" id="KW-1185">Reference proteome</keyword>
<feature type="transmembrane region" description="Helical" evidence="1">
    <location>
        <begin position="206"/>
        <end position="227"/>
    </location>
</feature>
<evidence type="ECO:0000313" key="3">
    <source>
        <dbReference type="EMBL" id="TFK85922.1"/>
    </source>
</evidence>
<sequence>MADISDLTRLSVENYCIVASTALLWFDFALTFTTEVRRIWRRKFTGATVVYLFTRYTALIERIFFVLEVLLWNSTDETCGRIDRVDDILTIINYFAFASFTILRVFGVWGRDWKPLLLVIPLTLVRPALYIVETSNYVPIQYGPPWGCAEVYGYSNEMLAKYAFSTIAKAASIAADAILIALTWVKTFGINKDSSRLGVRTPLATLLLRDGTAYFLILLVIQVVTIVTSQVGSSLTVWLVWPYFDQVFTVIFLSRFMLDLRGLYFSEHVNADGNATDTTTRSGRVLSDIRFTTSNIVGNLGATLSTTLTYSDFSTTSSVSSHPEEDTHASEKAGLGLPEWYKDEVPRYASHPFEEGMMFPIWVDVPRVTDVELGEVQSPISPDSPQSPSAV</sequence>
<accession>A0A5C3P9G9</accession>
<dbReference type="Pfam" id="PF20151">
    <property type="entry name" value="DUF6533"/>
    <property type="match status" value="1"/>
</dbReference>
<feature type="transmembrane region" description="Helical" evidence="1">
    <location>
        <begin position="239"/>
        <end position="258"/>
    </location>
</feature>
<keyword evidence="1" id="KW-0812">Transmembrane</keyword>